<dbReference type="SUPFAM" id="SSF52540">
    <property type="entry name" value="P-loop containing nucleoside triphosphate hydrolases"/>
    <property type="match status" value="1"/>
</dbReference>
<dbReference type="PIRSF" id="PIRSF009320">
    <property type="entry name" value="Nuc_binding_HP_1000"/>
    <property type="match status" value="1"/>
</dbReference>
<evidence type="ECO:0000259" key="1">
    <source>
        <dbReference type="Pfam" id="PF13614"/>
    </source>
</evidence>
<dbReference type="Proteomes" id="UP000232806">
    <property type="component" value="Chromosome"/>
</dbReference>
<dbReference type="PANTHER" id="PTHR13696">
    <property type="entry name" value="P-LOOP CONTAINING NUCLEOSIDE TRIPHOSPHATE HYDROLASE"/>
    <property type="match status" value="1"/>
</dbReference>
<evidence type="ECO:0000313" key="5">
    <source>
        <dbReference type="Proteomes" id="UP000586031"/>
    </source>
</evidence>
<dbReference type="Gene3D" id="3.40.50.300">
    <property type="entry name" value="P-loop containing nucleotide triphosphate hydrolases"/>
    <property type="match status" value="1"/>
</dbReference>
<evidence type="ECO:0000313" key="4">
    <source>
        <dbReference type="Proteomes" id="UP000232806"/>
    </source>
</evidence>
<dbReference type="Proteomes" id="UP000586031">
    <property type="component" value="Unassembled WGS sequence"/>
</dbReference>
<evidence type="ECO:0000313" key="2">
    <source>
        <dbReference type="EMBL" id="AUB55220.1"/>
    </source>
</evidence>
<organism evidence="2 4">
    <name type="scientific">Methanobacterium subterraneum</name>
    <dbReference type="NCBI Taxonomy" id="59277"/>
    <lineage>
        <taxon>Archaea</taxon>
        <taxon>Methanobacteriati</taxon>
        <taxon>Methanobacteriota</taxon>
        <taxon>Methanomada group</taxon>
        <taxon>Methanobacteria</taxon>
        <taxon>Methanobacteriales</taxon>
        <taxon>Methanobacteriaceae</taxon>
        <taxon>Methanobacterium</taxon>
    </lineage>
</organism>
<reference evidence="2 4" key="1">
    <citation type="submission" date="2016-10" db="EMBL/GenBank/DDBJ databases">
        <title>Comparative genomics between deep and shallow subseafloor isolates.</title>
        <authorList>
            <person name="Ishii S."/>
            <person name="Miller J.R."/>
            <person name="Sutton G."/>
            <person name="Suzuki S."/>
            <person name="Methe B."/>
            <person name="Inagaki F."/>
            <person name="Imachi H."/>
        </authorList>
    </citation>
    <scope>NUCLEOTIDE SEQUENCE [LARGE SCALE GENOMIC DNA]</scope>
    <source>
        <strain evidence="2 4">MO-MB1</strain>
    </source>
</reference>
<dbReference type="AlphaFoldDB" id="A0A2H4VAY1"/>
<dbReference type="FunFam" id="3.40.50.300:FF:000285">
    <property type="entry name" value="Sporulation initiation inhibitor Soj"/>
    <property type="match status" value="1"/>
</dbReference>
<dbReference type="InterPro" id="IPR025669">
    <property type="entry name" value="AAA_dom"/>
</dbReference>
<dbReference type="CDD" id="cd02042">
    <property type="entry name" value="ParAB_family"/>
    <property type="match status" value="1"/>
</dbReference>
<evidence type="ECO:0000313" key="3">
    <source>
        <dbReference type="EMBL" id="HII83789.1"/>
    </source>
</evidence>
<reference evidence="5" key="2">
    <citation type="journal article" date="2020" name="bioRxiv">
        <title>A rank-normalized archaeal taxonomy based on genome phylogeny resolves widespread incomplete and uneven classifications.</title>
        <authorList>
            <person name="Rinke C."/>
            <person name="Chuvochina M."/>
            <person name="Mussig A.J."/>
            <person name="Chaumeil P.-A."/>
            <person name="Waite D.W."/>
            <person name="Whitman W.B."/>
            <person name="Parks D.H."/>
            <person name="Hugenholtz P."/>
        </authorList>
    </citation>
    <scope>NUCLEOTIDE SEQUENCE [LARGE SCALE GENOMIC DNA]</scope>
</reference>
<gene>
    <name evidence="2" type="ORF">BK007_03775</name>
    <name evidence="3" type="ORF">HA271_02875</name>
</gene>
<accession>A0A2H4VAY1</accession>
<name>A0A2H4VAY1_9EURY</name>
<proteinExistence type="predicted"/>
<feature type="domain" description="AAA" evidence="1">
    <location>
        <begin position="3"/>
        <end position="173"/>
    </location>
</feature>
<dbReference type="EMBL" id="DUHE01000085">
    <property type="protein sequence ID" value="HII83789.1"/>
    <property type="molecule type" value="Genomic_DNA"/>
</dbReference>
<dbReference type="GeneID" id="35120684"/>
<protein>
    <submittedName>
        <fullName evidence="3">ParA family protein</fullName>
    </submittedName>
    <submittedName>
        <fullName evidence="2">Sporulation initiation inhibitor Soj</fullName>
    </submittedName>
</protein>
<dbReference type="RefSeq" id="WP_100905199.1">
    <property type="nucleotide sequence ID" value="NZ_CP017766.1"/>
</dbReference>
<dbReference type="OrthoDB" id="36110at2157"/>
<dbReference type="InterPro" id="IPR050678">
    <property type="entry name" value="DNA_Partitioning_ATPase"/>
</dbReference>
<sequence>MAEVISILNQKGGCGKTTTAVNLSAALALLGKKVLVIDMDPQANATTAFGVEKNEENSVYRVLTGEQTLGEAIVPTEISGLDLLPSHISLSGAEIELSKDIGFPFILKESMDGLLDEYDYVLLDVPPSLGILTINSLVAADSVIIPIQAEFYALEGMADLLDAMNLVESRLNSPSPIKGILITLYDSRTRLGRDVYQNVKQYFGETEFIFKTTIPRNVKLAEAPSHGKPCIIYDEECIGTEAYNDLAKELLSLIEADLEDNK</sequence>
<dbReference type="EMBL" id="CP017766">
    <property type="protein sequence ID" value="AUB55220.1"/>
    <property type="molecule type" value="Genomic_DNA"/>
</dbReference>
<dbReference type="InterPro" id="IPR027417">
    <property type="entry name" value="P-loop_NTPase"/>
</dbReference>
<dbReference type="Pfam" id="PF13614">
    <property type="entry name" value="AAA_31"/>
    <property type="match status" value="1"/>
</dbReference>
<dbReference type="PANTHER" id="PTHR13696:SF52">
    <property type="entry name" value="PARA FAMILY PROTEIN CT_582"/>
    <property type="match status" value="1"/>
</dbReference>